<dbReference type="AlphaFoldDB" id="A0A554W5H7"/>
<evidence type="ECO:0000256" key="4">
    <source>
        <dbReference type="ARBA" id="ARBA00023098"/>
    </source>
</evidence>
<keyword evidence="2" id="KW-0444">Lipid biosynthesis</keyword>
<gene>
    <name evidence="7" type="primary">plsC_2</name>
    <name evidence="7" type="ORF">Talka_01860</name>
</gene>
<organism evidence="7 8">
    <name type="scientific">Tepidimonas alkaliphilus</name>
    <dbReference type="NCBI Taxonomy" id="2588942"/>
    <lineage>
        <taxon>Bacteria</taxon>
        <taxon>Pseudomonadati</taxon>
        <taxon>Pseudomonadota</taxon>
        <taxon>Betaproteobacteria</taxon>
        <taxon>Burkholderiales</taxon>
        <taxon>Tepidimonas</taxon>
    </lineage>
</organism>
<comment type="caution">
    <text evidence="7">The sequence shown here is derived from an EMBL/GenBank/DDBJ whole genome shotgun (WGS) entry which is preliminary data.</text>
</comment>
<keyword evidence="3 7" id="KW-0808">Transferase</keyword>
<evidence type="ECO:0000256" key="2">
    <source>
        <dbReference type="ARBA" id="ARBA00022516"/>
    </source>
</evidence>
<protein>
    <submittedName>
        <fullName evidence="7">1-acyl-sn-glycerol-3-phosphate acyltransferase</fullName>
        <ecNumber evidence="7">2.3.1.51</ecNumber>
    </submittedName>
</protein>
<evidence type="ECO:0000313" key="7">
    <source>
        <dbReference type="EMBL" id="TSE18831.1"/>
    </source>
</evidence>
<dbReference type="PANTHER" id="PTHR10434">
    <property type="entry name" value="1-ACYL-SN-GLYCEROL-3-PHOSPHATE ACYLTRANSFERASE"/>
    <property type="match status" value="1"/>
</dbReference>
<reference evidence="7 8" key="1">
    <citation type="submission" date="2019-07" db="EMBL/GenBank/DDBJ databases">
        <title>Tepidimonas alkaliphilus YIM 72238 draft genome.</title>
        <authorList>
            <person name="Da Costa M.S."/>
            <person name="Froufe H.J.C."/>
            <person name="Egas C."/>
            <person name="Albuquerque L."/>
        </authorList>
    </citation>
    <scope>NUCLEOTIDE SEQUENCE [LARGE SCALE GENOMIC DNA]</scope>
    <source>
        <strain evidence="7 8">YIM 72238</strain>
    </source>
</reference>
<evidence type="ECO:0000256" key="3">
    <source>
        <dbReference type="ARBA" id="ARBA00022679"/>
    </source>
</evidence>
<name>A0A554W5H7_9BURK</name>
<keyword evidence="4" id="KW-0443">Lipid metabolism</keyword>
<dbReference type="PANTHER" id="PTHR10434:SF64">
    <property type="entry name" value="1-ACYL-SN-GLYCEROL-3-PHOSPHATE ACYLTRANSFERASE-RELATED"/>
    <property type="match status" value="1"/>
</dbReference>
<proteinExistence type="predicted"/>
<dbReference type="EMBL" id="VJNB01000010">
    <property type="protein sequence ID" value="TSE18831.1"/>
    <property type="molecule type" value="Genomic_DNA"/>
</dbReference>
<evidence type="ECO:0000259" key="6">
    <source>
        <dbReference type="SMART" id="SM00563"/>
    </source>
</evidence>
<dbReference type="EC" id="2.3.1.51" evidence="7"/>
<accession>A0A554W5H7</accession>
<comment type="pathway">
    <text evidence="1">Lipid metabolism.</text>
</comment>
<dbReference type="OrthoDB" id="9806880at2"/>
<dbReference type="SMART" id="SM00563">
    <property type="entry name" value="PlsC"/>
    <property type="match status" value="1"/>
</dbReference>
<dbReference type="RefSeq" id="WP_143890986.1">
    <property type="nucleotide sequence ID" value="NZ_VJNB01000010.1"/>
</dbReference>
<evidence type="ECO:0000256" key="1">
    <source>
        <dbReference type="ARBA" id="ARBA00005189"/>
    </source>
</evidence>
<dbReference type="Pfam" id="PF01553">
    <property type="entry name" value="Acyltransferase"/>
    <property type="match status" value="1"/>
</dbReference>
<dbReference type="GO" id="GO:0003841">
    <property type="term" value="F:1-acylglycerol-3-phosphate O-acyltransferase activity"/>
    <property type="evidence" value="ECO:0007669"/>
    <property type="project" value="UniProtKB-EC"/>
</dbReference>
<keyword evidence="8" id="KW-1185">Reference proteome</keyword>
<evidence type="ECO:0000313" key="8">
    <source>
        <dbReference type="Proteomes" id="UP000315736"/>
    </source>
</evidence>
<dbReference type="Proteomes" id="UP000315736">
    <property type="component" value="Unassembled WGS sequence"/>
</dbReference>
<evidence type="ECO:0000256" key="5">
    <source>
        <dbReference type="ARBA" id="ARBA00023315"/>
    </source>
</evidence>
<dbReference type="InterPro" id="IPR002123">
    <property type="entry name" value="Plipid/glycerol_acylTrfase"/>
</dbReference>
<sequence>MPAKPVPAPRRPWPQALLRALRLLGHVLRGLWTVRHHFPRWDEAERARRVQDWARRLLELLGVRLRVHGAPPPQGSLVVANHVSWLDIMAVDAVRPCRFIAKADVHRWPLLGALVAGAGTLFIERTSRRDALRVVHLAAERLQAGDVLAFFPEGTTSDGSTVLPFHANLLQAALATGRPVVPLGIAYRHASAPQQRHDAPVYVGDMTLLASLWRVLRAPDLAVELHWGAPQTAQGRDRRVWAADLRAEVARLAGLPPPCG</sequence>
<feature type="domain" description="Phospholipid/glycerol acyltransferase" evidence="6">
    <location>
        <begin position="76"/>
        <end position="188"/>
    </location>
</feature>
<dbReference type="SUPFAM" id="SSF69593">
    <property type="entry name" value="Glycerol-3-phosphate (1)-acyltransferase"/>
    <property type="match status" value="1"/>
</dbReference>
<dbReference type="GO" id="GO:0006654">
    <property type="term" value="P:phosphatidic acid biosynthetic process"/>
    <property type="evidence" value="ECO:0007669"/>
    <property type="project" value="TreeGrafter"/>
</dbReference>
<dbReference type="CDD" id="cd07989">
    <property type="entry name" value="LPLAT_AGPAT-like"/>
    <property type="match status" value="1"/>
</dbReference>
<keyword evidence="5 7" id="KW-0012">Acyltransferase</keyword>